<dbReference type="Pfam" id="PF17852">
    <property type="entry name" value="Dynein_AAA_lid"/>
    <property type="match status" value="1"/>
</dbReference>
<keyword evidence="8 13" id="KW-0175">Coiled coil</keyword>
<dbReference type="InterPro" id="IPR035699">
    <property type="entry name" value="AAA_6"/>
</dbReference>
<evidence type="ECO:0000313" key="16">
    <source>
        <dbReference type="Proteomes" id="UP001189429"/>
    </source>
</evidence>
<dbReference type="InterPro" id="IPR041228">
    <property type="entry name" value="Dynein_C"/>
</dbReference>
<feature type="coiled-coil region" evidence="13">
    <location>
        <begin position="1660"/>
        <end position="1729"/>
    </location>
</feature>
<dbReference type="Pfam" id="PF03028">
    <property type="entry name" value="Dynein_heavy"/>
    <property type="match status" value="1"/>
</dbReference>
<keyword evidence="6" id="KW-0067">ATP-binding</keyword>
<comment type="subcellular location">
    <subcellularLocation>
        <location evidence="1">Cytoplasm</location>
        <location evidence="1">Cytoskeleton</location>
        <location evidence="1">Cilium axoneme</location>
    </subcellularLocation>
</comment>
<dbReference type="InterPro" id="IPR024317">
    <property type="entry name" value="Dynein_heavy_chain_D4_dom"/>
</dbReference>
<evidence type="ECO:0000256" key="3">
    <source>
        <dbReference type="ARBA" id="ARBA00022490"/>
    </source>
</evidence>
<dbReference type="InterPro" id="IPR041466">
    <property type="entry name" value="Dynein_AAA5_ext"/>
</dbReference>
<evidence type="ECO:0000256" key="10">
    <source>
        <dbReference type="ARBA" id="ARBA00023175"/>
    </source>
</evidence>
<dbReference type="Pfam" id="PF12781">
    <property type="entry name" value="AAA_9"/>
    <property type="match status" value="1"/>
</dbReference>
<dbReference type="Gene3D" id="1.20.920.30">
    <property type="match status" value="1"/>
</dbReference>
<comment type="similarity">
    <text evidence="2">Belongs to the dynein heavy chain family.</text>
</comment>
<name>A0ABN9WLZ5_9DINO</name>
<dbReference type="InterPro" id="IPR027417">
    <property type="entry name" value="P-loop_NTPase"/>
</dbReference>
<dbReference type="Gene3D" id="3.10.490.20">
    <property type="match status" value="1"/>
</dbReference>
<dbReference type="InterPro" id="IPR004273">
    <property type="entry name" value="Dynein_heavy_D6_P-loop"/>
</dbReference>
<dbReference type="Gene3D" id="1.10.472.130">
    <property type="match status" value="1"/>
</dbReference>
<keyword evidence="5" id="KW-0547">Nucleotide-binding</keyword>
<dbReference type="Gene3D" id="1.10.8.1220">
    <property type="match status" value="1"/>
</dbReference>
<evidence type="ECO:0000256" key="1">
    <source>
        <dbReference type="ARBA" id="ARBA00004430"/>
    </source>
</evidence>
<organism evidence="15 16">
    <name type="scientific">Prorocentrum cordatum</name>
    <dbReference type="NCBI Taxonomy" id="2364126"/>
    <lineage>
        <taxon>Eukaryota</taxon>
        <taxon>Sar</taxon>
        <taxon>Alveolata</taxon>
        <taxon>Dinophyceae</taxon>
        <taxon>Prorocentrales</taxon>
        <taxon>Prorocentraceae</taxon>
        <taxon>Prorocentrum</taxon>
    </lineage>
</organism>
<keyword evidence="4" id="KW-0493">Microtubule</keyword>
<reference evidence="15" key="1">
    <citation type="submission" date="2023-10" db="EMBL/GenBank/DDBJ databases">
        <authorList>
            <person name="Chen Y."/>
            <person name="Shah S."/>
            <person name="Dougan E. K."/>
            <person name="Thang M."/>
            <person name="Chan C."/>
        </authorList>
    </citation>
    <scope>NUCLEOTIDE SEQUENCE [LARGE SCALE GENOMIC DNA]</scope>
</reference>
<evidence type="ECO:0000256" key="4">
    <source>
        <dbReference type="ARBA" id="ARBA00022701"/>
    </source>
</evidence>
<dbReference type="InterPro" id="IPR003593">
    <property type="entry name" value="AAA+_ATPase"/>
</dbReference>
<protein>
    <recommendedName>
        <fullName evidence="14">AAA+ ATPase domain-containing protein</fullName>
    </recommendedName>
</protein>
<dbReference type="SUPFAM" id="SSF52540">
    <property type="entry name" value="P-loop containing nucleoside triphosphate hydrolases"/>
    <property type="match status" value="4"/>
</dbReference>
<dbReference type="Gene3D" id="1.10.8.720">
    <property type="entry name" value="Region D6 of dynein motor"/>
    <property type="match status" value="1"/>
</dbReference>
<dbReference type="PANTHER" id="PTHR22878">
    <property type="entry name" value="DYNEIN HEAVY CHAIN 6, AXONEMAL-LIKE-RELATED"/>
    <property type="match status" value="1"/>
</dbReference>
<dbReference type="Pfam" id="PF12774">
    <property type="entry name" value="AAA_6"/>
    <property type="match status" value="1"/>
</dbReference>
<sequence length="2911" mass="326372">MSDMLKERVPFVAPVQTAGLPVEKWLGDIETNMVETLRAVTRASWQAYPEDGAARKEWLFGDFPSQTVLAVDQIMWTKCAEDALNLVEGGDEHAMRGNIAFTRRQLEDSVKIVRLDLTKLQRVMMGALIVLDVHGISVLENLQEAKCRSTNDFDWSKQLRYYWVLEDTRLSDGRSTTDDCVVKQTIAAMRYSFEYLGNTPRLVVTPLTDKCYMTLTGAMHLNYGGAPAGPAGTGKTETTKDLGKALAVPVVVFNCSDGLDYKIMGRFFSGLAQAGAWACFDEFNRIQVEVLSVIAQQMLTVTHAIRARKEQFEFVGREIPLNPRFGVFITMNPGYAGRAELPDNLKSLFRPVAMMVPNYELIAEILLYSESFGNATQLARKMVNLYTLSSEQLSKQDHYDFGMRAVKSVLVMAGQLKRKYPDLPEDVTLIRALRDSNVPKFLSFDLPLFFGIITDLYPEAEVPYVDYGDLQTEIENQLRLAHLQVVPAFVGKIIQLLETQLVRHGVMVVGDSQIGKSANITTLSKALTQLRKDGSSDPAHQLTKLFSLNPKSITMEELYGSFNMNTGEWTDGLVAILVREAVSDTTENKKWVVFDGPVDAIWIENMNTVLDDNKMLCLANGERIKLPPTMTMLFEVGDLKVASPATVSRCGMVFLEPVHLGWKPLITSWGERFKARQPLYADTLRKWCLDICEAALPFIREECKEAPGIPSTDSNLVTSFLRMLECFVSSRYGFPPEGAAEGAGAQKDKQLVALSRMYCVFCAVWSLGGNLHESSRQKFQDFLRGKVEKFCPETPQSADLYSVCVDHDRSAFVPITEAVPAFEFVAGVPFFNILVPTVETTLQRLLLESLMHGGFNTLFTGETGVGKSVGIQQFLNSAGESFAVASANFSAQTSSANIVDFLENRLERKRKNLLGAPPGTKMLLFVDDVNMPMLEKYGAQPPIELLRQVVDYRGFYDRKKLFWKAVADTQLIAACGPPGGGRMVVTPRFFRHFNMIWMTALPKDTMNRILSSILTGWLNVNCPSVKQFASPIVGATVDMFYAIVSDLLPTPLKCHYTFNLRDPAKMIQGMLMVFVENSLRDKKGLVKLWLHETCRSFRDRLVSHEDRGWFDDQLMEHMEAHLGERWQASEFTDLVYGDFFDRGQKIYIEAESDKQVLHTFGDYLEEYNSVNPSKMNLVFFKDAQAHLARAARVVRQPRGNALLVGVSGVGRKSIARMAAHMAEYACSSIEITRNYGTNEFRDDIKGMMMAIVKNSGKGMMFLFSDTQIVKESFLEDINNVLNTGEVPNLFLPDEVEQVIGLTRPLAKAAGKVDARDEIWQHFVQIIRESFHIVLAFSPVGEGFRARCRQFPSLINCATIDWYDPWPEDALVSVADRYYREAPKELGIEKMLGQLSQISCTIHASSSEAAASFSEKLRRKTYMTPTSYLELIKIFTELLGLKMGELNTKLNRYKVGAAKLEYAKKIVDQLQVDLTKLAPEIEQGKKDTAELIIQVDKEEAQAKEKEASCKVDEKEAGDAAAAANEIKADCQKELDEALPEYYAALKSLDTLDKKDINEVKSFKTPPDVVVLVLSAVCLLMGRKESWDEAKKLMNESSFLQQLREYDKDALSGNTKLTGKMQKYVKNEQFVPEVVQRVSTAAYSLCMWVRAMDTYARVARSIEPKKAKLKSAEDTLAEAEKKLSVKKKELQLVQDKVAALQQQLKLAKSKAEQLEAQAEDCKVKLTRAEKLLAGLGTESVRWAVNSKELEQSLKSIVGNITLAAGFIAYAGPFTAEYRHELTQQWLHRAQEIQLDTDPHWEIAKVLLDQAEVRQWNIASLPSDELSVQNGVLVTRGRRWPLMIDPQGQGNRWIKSMKKDLNLGVIKLSTPNFLRTLELGIREGWPILLENVEEVLDPALEPVLLKQVFKKGGQWLLRLGSEDVPYSSDFQFFITTKMGNPHYLPEICIKVTVINFTVTLAGLEDQLVADVVANERPDLSELRASLVVQIAADKAEMDNLEQLTLKLLAETKDDKLLADDSLIQTLEKSKVTGASCEQRMESAEVSMKEINGVTEKLRPVAARASIIYFVVADLASIDPMYQYSLQFFGGLFQQKLQSSEKSDNIDTRIRILLDDFTEFAYVKICMGLFEDHKLLFSFLVTARILRHQVHAGFLKKRPVSQDEWAFFLRGAEAGQGIVRAIEQDPPCPTWMDKKAWRKLCVLEELTVAGGSEAFKGLTSEVAASTAWQQFVTKCDAMHEDALPEGWEGQLTPFQRLLLVKSLRENSLQLCVRRFVGQELGSLYTVSPAFDLLSCFRDSQKTTPLIFVLSSGADPTDALVKFARDFEYEERLHFISLGQGQGGKAESLIKHGRESGDWVCLQNCHLAASWMPALERIQEQQDADAIDDMYRLWLTAMPSPTFPVPVLQNGIKITNEPPKGLRANLSRTFQDITPEVYEGCSKSREFKKLLFGLAFFHAAILERRKFGPIGWNVPYEWMDSDFQVSREQVQMYLESQPGVPWITLTYIIAEVNYGGRVTDDKDVRLISAFLTRYFNEGLLEDGYKLSPLDAYTAPPEGSVEEVRRFVASFPLDEDPQVFGLHSNAQITAQSEEAKRFLDTVVSVQPRASSGGVGKSPEELVAEMADGFFARAPELLQRRDAHPETYAKTASGGIVSQGVFHGQELDRFNALIARVKSTLVSLGKAIKGLVVMSAELEEMYGCFLVQKLPPLWGEPISYPCLKPLNSWFADFEARVAFMHDWLVQGPPPSFWLPCFFFPQGFMTCSKQVHARKTKIPIDQLAFFSEPTALRGRPAGGSGAAPAAPPPESGVNVHGLFLQGAGWSEAESGMCESEKAVLFAELPVIWLKVVMHDEFAGLQKARGRYSCPLYKTSLRRGTLSTTGHSTNFVTYFQLPSREEDQGHWVRRGAALLCMLDD</sequence>
<dbReference type="Gene3D" id="3.40.50.300">
    <property type="entry name" value="P-loop containing nucleotide triphosphate hydrolases"/>
    <property type="match status" value="5"/>
</dbReference>
<evidence type="ECO:0000259" key="14">
    <source>
        <dbReference type="SMART" id="SM00382"/>
    </source>
</evidence>
<dbReference type="EMBL" id="CAUYUJ010018959">
    <property type="protein sequence ID" value="CAK0887609.1"/>
    <property type="molecule type" value="Genomic_DNA"/>
</dbReference>
<dbReference type="Pfam" id="PF18198">
    <property type="entry name" value="AAA_lid_11"/>
    <property type="match status" value="1"/>
</dbReference>
<keyword evidence="12" id="KW-0966">Cell projection</keyword>
<keyword evidence="16" id="KW-1185">Reference proteome</keyword>
<dbReference type="InterPro" id="IPR026983">
    <property type="entry name" value="DHC"/>
</dbReference>
<accession>A0ABN9WLZ5</accession>
<keyword evidence="11" id="KW-0206">Cytoskeleton</keyword>
<dbReference type="InterPro" id="IPR041589">
    <property type="entry name" value="DNAH3_AAA_lid_1"/>
</dbReference>
<dbReference type="Gene3D" id="1.20.58.1120">
    <property type="match status" value="1"/>
</dbReference>
<dbReference type="InterPro" id="IPR035706">
    <property type="entry name" value="AAA_9"/>
</dbReference>
<evidence type="ECO:0000256" key="2">
    <source>
        <dbReference type="ARBA" id="ARBA00008887"/>
    </source>
</evidence>
<gene>
    <name evidence="15" type="ORF">PCOR1329_LOCUS68606</name>
</gene>
<proteinExistence type="inferred from homology"/>
<dbReference type="Pfam" id="PF18199">
    <property type="entry name" value="Dynein_C"/>
    <property type="match status" value="1"/>
</dbReference>
<keyword evidence="9" id="KW-0969">Cilium</keyword>
<dbReference type="InterPro" id="IPR043157">
    <property type="entry name" value="Dynein_AAA1S"/>
</dbReference>
<dbReference type="Gene3D" id="1.20.1270.280">
    <property type="match status" value="1"/>
</dbReference>
<feature type="domain" description="AAA+ ATPase" evidence="14">
    <location>
        <begin position="853"/>
        <end position="999"/>
    </location>
</feature>
<dbReference type="Pfam" id="PF17857">
    <property type="entry name" value="AAA_lid_1"/>
    <property type="match status" value="1"/>
</dbReference>
<comment type="caution">
    <text evidence="15">The sequence shown here is derived from an EMBL/GenBank/DDBJ whole genome shotgun (WGS) entry which is preliminary data.</text>
</comment>
<feature type="domain" description="AAA+ ATPase" evidence="14">
    <location>
        <begin position="1197"/>
        <end position="1426"/>
    </location>
</feature>
<dbReference type="InterPro" id="IPR024743">
    <property type="entry name" value="Dynein_HC_stalk"/>
</dbReference>
<evidence type="ECO:0000313" key="15">
    <source>
        <dbReference type="EMBL" id="CAK0887609.1"/>
    </source>
</evidence>
<evidence type="ECO:0000256" key="7">
    <source>
        <dbReference type="ARBA" id="ARBA00023017"/>
    </source>
</evidence>
<evidence type="ECO:0000256" key="6">
    <source>
        <dbReference type="ARBA" id="ARBA00022840"/>
    </source>
</evidence>
<dbReference type="SUPFAM" id="SSF57997">
    <property type="entry name" value="Tropomyosin"/>
    <property type="match status" value="1"/>
</dbReference>
<feature type="domain" description="AAA+ ATPase" evidence="14">
    <location>
        <begin position="221"/>
        <end position="360"/>
    </location>
</feature>
<keyword evidence="7" id="KW-0243">Dynein</keyword>
<evidence type="ECO:0000256" key="8">
    <source>
        <dbReference type="ARBA" id="ARBA00023054"/>
    </source>
</evidence>
<dbReference type="Proteomes" id="UP001189429">
    <property type="component" value="Unassembled WGS sequence"/>
</dbReference>
<evidence type="ECO:0000256" key="12">
    <source>
        <dbReference type="ARBA" id="ARBA00023273"/>
    </source>
</evidence>
<dbReference type="Gene3D" id="1.10.8.710">
    <property type="match status" value="1"/>
</dbReference>
<keyword evidence="3" id="KW-0963">Cytoplasm</keyword>
<dbReference type="PANTHER" id="PTHR22878:SF68">
    <property type="entry name" value="DYNEIN HEAVY CHAIN 6, AXONEMAL-LIKE"/>
    <property type="match status" value="1"/>
</dbReference>
<dbReference type="Pfam" id="PF12777">
    <property type="entry name" value="MT"/>
    <property type="match status" value="1"/>
</dbReference>
<dbReference type="InterPro" id="IPR043160">
    <property type="entry name" value="Dynein_C_barrel"/>
</dbReference>
<dbReference type="Pfam" id="PF12780">
    <property type="entry name" value="AAA_8"/>
    <property type="match status" value="1"/>
</dbReference>
<keyword evidence="10" id="KW-0505">Motor protein</keyword>
<evidence type="ECO:0000256" key="9">
    <source>
        <dbReference type="ARBA" id="ARBA00023069"/>
    </source>
</evidence>
<dbReference type="InterPro" id="IPR042219">
    <property type="entry name" value="AAA_lid_11_sf"/>
</dbReference>
<evidence type="ECO:0000256" key="13">
    <source>
        <dbReference type="SAM" id="Coils"/>
    </source>
</evidence>
<evidence type="ECO:0000256" key="11">
    <source>
        <dbReference type="ARBA" id="ARBA00023212"/>
    </source>
</evidence>
<dbReference type="SMART" id="SM00382">
    <property type="entry name" value="AAA"/>
    <property type="match status" value="3"/>
</dbReference>
<evidence type="ECO:0000256" key="5">
    <source>
        <dbReference type="ARBA" id="ARBA00022741"/>
    </source>
</evidence>
<dbReference type="Gene3D" id="1.20.920.20">
    <property type="match status" value="1"/>
</dbReference>
<dbReference type="Pfam" id="PF12775">
    <property type="entry name" value="AAA_7"/>
    <property type="match status" value="1"/>
</dbReference>
<dbReference type="Gene3D" id="6.10.140.1060">
    <property type="match status" value="1"/>
</dbReference>
<dbReference type="InterPro" id="IPR041658">
    <property type="entry name" value="AAA_lid_11"/>
</dbReference>